<evidence type="ECO:0000256" key="1">
    <source>
        <dbReference type="ARBA" id="ARBA00004496"/>
    </source>
</evidence>
<evidence type="ECO:0000256" key="7">
    <source>
        <dbReference type="ARBA" id="ARBA00023315"/>
    </source>
</evidence>
<dbReference type="SUPFAM" id="SSF51998">
    <property type="entry name" value="PFL-like glycyl radical enzymes"/>
    <property type="match status" value="1"/>
</dbReference>
<evidence type="ECO:0000256" key="10">
    <source>
        <dbReference type="RuleBase" id="RU368075"/>
    </source>
</evidence>
<dbReference type="PROSITE" id="PS51149">
    <property type="entry name" value="GLY_RADICAL_2"/>
    <property type="match status" value="1"/>
</dbReference>
<organism evidence="14 15">
    <name type="scientific">Labrys miyagiensis</name>
    <dbReference type="NCBI Taxonomy" id="346912"/>
    <lineage>
        <taxon>Bacteria</taxon>
        <taxon>Pseudomonadati</taxon>
        <taxon>Pseudomonadota</taxon>
        <taxon>Alphaproteobacteria</taxon>
        <taxon>Hyphomicrobiales</taxon>
        <taxon>Xanthobacteraceae</taxon>
        <taxon>Labrys</taxon>
    </lineage>
</organism>
<dbReference type="RefSeq" id="WP_284312090.1">
    <property type="nucleotide sequence ID" value="NZ_BSPC01000021.1"/>
</dbReference>
<feature type="domain" description="PFL" evidence="13">
    <location>
        <begin position="33"/>
        <end position="649"/>
    </location>
</feature>
<evidence type="ECO:0000256" key="3">
    <source>
        <dbReference type="ARBA" id="ARBA00022490"/>
    </source>
</evidence>
<accession>A0ABQ6CG04</accession>
<keyword evidence="6 10" id="KW-0119">Carbohydrate metabolism</keyword>
<comment type="catalytic activity">
    <reaction evidence="8 10">
        <text>formate + acetyl-CoA = pyruvate + CoA</text>
        <dbReference type="Rhea" id="RHEA:11844"/>
        <dbReference type="ChEBI" id="CHEBI:15361"/>
        <dbReference type="ChEBI" id="CHEBI:15740"/>
        <dbReference type="ChEBI" id="CHEBI:57287"/>
        <dbReference type="ChEBI" id="CHEBI:57288"/>
        <dbReference type="EC" id="2.3.1.54"/>
    </reaction>
</comment>
<keyword evidence="4 10" id="KW-0808">Transferase</keyword>
<dbReference type="InterPro" id="IPR019777">
    <property type="entry name" value="Form_AcTrfase_GR_CS"/>
</dbReference>
<name>A0ABQ6CG04_9HYPH</name>
<dbReference type="PROSITE" id="PS51554">
    <property type="entry name" value="PFL"/>
    <property type="match status" value="1"/>
</dbReference>
<dbReference type="Gene3D" id="3.20.70.20">
    <property type="match status" value="1"/>
</dbReference>
<dbReference type="NCBIfam" id="TIGR01255">
    <property type="entry name" value="pyr_form_ly_1"/>
    <property type="match status" value="1"/>
</dbReference>
<dbReference type="PANTHER" id="PTHR30191">
    <property type="entry name" value="FORMATE ACETYLTRANSFERASE"/>
    <property type="match status" value="1"/>
</dbReference>
<evidence type="ECO:0000256" key="11">
    <source>
        <dbReference type="SAM" id="MobiDB-lite"/>
    </source>
</evidence>
<evidence type="ECO:0000256" key="8">
    <source>
        <dbReference type="ARBA" id="ARBA00049029"/>
    </source>
</evidence>
<dbReference type="Proteomes" id="UP001156882">
    <property type="component" value="Unassembled WGS sequence"/>
</dbReference>
<keyword evidence="7 10" id="KW-0012">Acyltransferase</keyword>
<evidence type="ECO:0000313" key="14">
    <source>
        <dbReference type="EMBL" id="GLS19213.1"/>
    </source>
</evidence>
<comment type="subcellular location">
    <subcellularLocation>
        <location evidence="1 10">Cytoplasm</location>
    </subcellularLocation>
</comment>
<comment type="caution">
    <text evidence="14">The sequence shown here is derived from an EMBL/GenBank/DDBJ whole genome shotgun (WGS) entry which is preliminary data.</text>
</comment>
<protein>
    <recommendedName>
        <fullName evidence="10">Formate acetyltransferase</fullName>
        <ecNumber evidence="10">2.3.1.54</ecNumber>
    </recommendedName>
    <alternativeName>
        <fullName evidence="10">Pyruvate formate-lyase</fullName>
    </alternativeName>
</protein>
<dbReference type="InterPro" id="IPR050244">
    <property type="entry name" value="Auton_GlycylRad_Cofactor"/>
</dbReference>
<dbReference type="PANTHER" id="PTHR30191:SF0">
    <property type="entry name" value="FORMATE ACETYLTRANSFERASE 1"/>
    <property type="match status" value="1"/>
</dbReference>
<comment type="similarity">
    <text evidence="2 10">Belongs to the glycyl radical enzyme (GRE) family. PFL subfamily.</text>
</comment>
<evidence type="ECO:0000259" key="12">
    <source>
        <dbReference type="PROSITE" id="PS51149"/>
    </source>
</evidence>
<gene>
    <name evidence="14" type="ORF">GCM10007874_22300</name>
</gene>
<dbReference type="CDD" id="cd01678">
    <property type="entry name" value="PFL1"/>
    <property type="match status" value="1"/>
</dbReference>
<evidence type="ECO:0000313" key="15">
    <source>
        <dbReference type="Proteomes" id="UP001156882"/>
    </source>
</evidence>
<sequence length="779" mass="86689">MQGDVASAGLTSEKPHDVERQRAGEAATGSTTASDGAERDPWAGFAGGRWRKVIDLRDFIQCNVTPYQGDEAFLTAPTERTKAVWAKLQTYFKEEIRKGVLDVDAKTPASITSHEPGYIDRENEVIVGLQTDAPFRRAIMPLGGLRMVEAGLKAAGFAPDPVVHEIFSKHRKTHNDGVFDAYTPEIMACRRSHIITGLPDSYGRGRIIGDYRRVALYGTNKLLAAKMAERALFDARWPTDEVIRAREELSEQMRALADLAAMAKSYGCDISRPAADAREAVQWTYLGYLGAIKEANGAAMSIGRISSFLDIYIERDLAAGAIDESSAQELIDQLVQKLRIVRFLRTPEYDALFTGDPYWATECVGGVDLNGRPLVTRTSFRVLHTLRNLGPAPEPNITVLWSRLLPEPFKRYCLRISADTSSIQYENDDLMRPHWGDDYGIACCVSAMRIGRQMQFFGARVNLAKCLLYAINGGRDEISGTQVAPTAQAVNDDVLDFDDVMAKFDAMMEWLARTYVHAMNCIHYMHDKYYYERLEMALHDAEILRTMAFGIAGLSVVADSLSAMKYAKVKPVRREDGLIIGYERIGDFPTYGNNDDRVDTIAADLVASFMNKIRKHPSYRNAVHTQSVLTITSNVVYGKNTGDTPDGRKAGEPFAPGANPMHGRDSHGWLASCLSVAKLPYADAQDGISYTVSVAPTASRLDPELRIAQAVKVLDTYFGQGGFHMNLNVLNRDMLLDAMEHPDKYPQLTIRVSGYAVNFVRLTREQQMDVISRTFHRET</sequence>
<dbReference type="InterPro" id="IPR001150">
    <property type="entry name" value="Gly_radical"/>
</dbReference>
<evidence type="ECO:0000256" key="2">
    <source>
        <dbReference type="ARBA" id="ARBA00008375"/>
    </source>
</evidence>
<dbReference type="Pfam" id="PF02901">
    <property type="entry name" value="PFL-like"/>
    <property type="match status" value="1"/>
</dbReference>
<feature type="modified residue" description="Glycine radical" evidence="9">
    <location>
        <position position="754"/>
    </location>
</feature>
<keyword evidence="3 10" id="KW-0963">Cytoplasm</keyword>
<evidence type="ECO:0000256" key="6">
    <source>
        <dbReference type="ARBA" id="ARBA00023277"/>
    </source>
</evidence>
<proteinExistence type="inferred from homology"/>
<evidence type="ECO:0000256" key="9">
    <source>
        <dbReference type="PROSITE-ProRule" id="PRU00493"/>
    </source>
</evidence>
<reference evidence="15" key="1">
    <citation type="journal article" date="2019" name="Int. J. Syst. Evol. Microbiol.">
        <title>The Global Catalogue of Microorganisms (GCM) 10K type strain sequencing project: providing services to taxonomists for standard genome sequencing and annotation.</title>
        <authorList>
            <consortium name="The Broad Institute Genomics Platform"/>
            <consortium name="The Broad Institute Genome Sequencing Center for Infectious Disease"/>
            <person name="Wu L."/>
            <person name="Ma J."/>
        </authorList>
    </citation>
    <scope>NUCLEOTIDE SEQUENCE [LARGE SCALE GENOMIC DNA]</scope>
    <source>
        <strain evidence="15">NBRC 101365</strain>
    </source>
</reference>
<feature type="domain" description="Glycine radical" evidence="12">
    <location>
        <begin position="656"/>
        <end position="779"/>
    </location>
</feature>
<dbReference type="InterPro" id="IPR005949">
    <property type="entry name" value="Form_AcTrfase"/>
</dbReference>
<dbReference type="EC" id="2.3.1.54" evidence="10"/>
<evidence type="ECO:0000259" key="13">
    <source>
        <dbReference type="PROSITE" id="PS51554"/>
    </source>
</evidence>
<evidence type="ECO:0000256" key="4">
    <source>
        <dbReference type="ARBA" id="ARBA00022679"/>
    </source>
</evidence>
<keyword evidence="5 9" id="KW-0556">Organic radical</keyword>
<keyword evidence="10" id="KW-0313">Glucose metabolism</keyword>
<dbReference type="Pfam" id="PF01228">
    <property type="entry name" value="Gly_radical"/>
    <property type="match status" value="1"/>
</dbReference>
<evidence type="ECO:0000256" key="5">
    <source>
        <dbReference type="ARBA" id="ARBA00022818"/>
    </source>
</evidence>
<feature type="compositionally biased region" description="Low complexity" evidence="11">
    <location>
        <begin position="24"/>
        <end position="35"/>
    </location>
</feature>
<feature type="region of interest" description="Disordered" evidence="11">
    <location>
        <begin position="1"/>
        <end position="41"/>
    </location>
</feature>
<dbReference type="PROSITE" id="PS00850">
    <property type="entry name" value="GLY_RADICAL_1"/>
    <property type="match status" value="1"/>
</dbReference>
<dbReference type="PIRSF" id="PIRSF000379">
    <property type="entry name" value="For_Ac_trans_1"/>
    <property type="match status" value="1"/>
</dbReference>
<comment type="subunit">
    <text evidence="10">Homodimer.</text>
</comment>
<dbReference type="EMBL" id="BSPC01000021">
    <property type="protein sequence ID" value="GLS19213.1"/>
    <property type="molecule type" value="Genomic_DNA"/>
</dbReference>
<comment type="pathway">
    <text evidence="10">Fermentation; pyruvate fermentation; formate from pyruvate: step 1/1.</text>
</comment>
<dbReference type="InterPro" id="IPR004184">
    <property type="entry name" value="PFL_dom"/>
</dbReference>
<feature type="compositionally biased region" description="Basic and acidic residues" evidence="11">
    <location>
        <begin position="13"/>
        <end position="23"/>
    </location>
</feature>
<keyword evidence="15" id="KW-1185">Reference proteome</keyword>